<dbReference type="OrthoDB" id="2576334at2759"/>
<feature type="compositionally biased region" description="Basic and acidic residues" evidence="1">
    <location>
        <begin position="535"/>
        <end position="545"/>
    </location>
</feature>
<feature type="region of interest" description="Disordered" evidence="1">
    <location>
        <begin position="495"/>
        <end position="545"/>
    </location>
</feature>
<gene>
    <name evidence="3" type="ORF">SCP_0303280</name>
</gene>
<evidence type="ECO:0000256" key="2">
    <source>
        <dbReference type="SAM" id="Phobius"/>
    </source>
</evidence>
<name>A0A401GET3_9APHY</name>
<keyword evidence="2" id="KW-0472">Membrane</keyword>
<keyword evidence="4" id="KW-1185">Reference proteome</keyword>
<dbReference type="EMBL" id="BFAD01000003">
    <property type="protein sequence ID" value="GBE80613.1"/>
    <property type="molecule type" value="Genomic_DNA"/>
</dbReference>
<dbReference type="Proteomes" id="UP000287166">
    <property type="component" value="Unassembled WGS sequence"/>
</dbReference>
<feature type="compositionally biased region" description="Basic and acidic residues" evidence="1">
    <location>
        <begin position="574"/>
        <end position="588"/>
    </location>
</feature>
<dbReference type="Gene3D" id="2.60.120.260">
    <property type="entry name" value="Galactose-binding domain-like"/>
    <property type="match status" value="1"/>
</dbReference>
<accession>A0A401GET3</accession>
<evidence type="ECO:0000256" key="1">
    <source>
        <dbReference type="SAM" id="MobiDB-lite"/>
    </source>
</evidence>
<dbReference type="GeneID" id="38777530"/>
<feature type="compositionally biased region" description="Low complexity" evidence="1">
    <location>
        <begin position="757"/>
        <end position="766"/>
    </location>
</feature>
<evidence type="ECO:0000313" key="3">
    <source>
        <dbReference type="EMBL" id="GBE80613.1"/>
    </source>
</evidence>
<dbReference type="InParanoid" id="A0A401GET3"/>
<feature type="compositionally biased region" description="Low complexity" evidence="1">
    <location>
        <begin position="630"/>
        <end position="659"/>
    </location>
</feature>
<feature type="compositionally biased region" description="Pro residues" evidence="1">
    <location>
        <begin position="713"/>
        <end position="722"/>
    </location>
</feature>
<feature type="compositionally biased region" description="Polar residues" evidence="1">
    <location>
        <begin position="822"/>
        <end position="841"/>
    </location>
</feature>
<feature type="compositionally biased region" description="Polar residues" evidence="1">
    <location>
        <begin position="695"/>
        <end position="710"/>
    </location>
</feature>
<reference evidence="3 4" key="1">
    <citation type="journal article" date="2018" name="Sci. Rep.">
        <title>Genome sequence of the cauliflower mushroom Sparassis crispa (Hanabiratake) and its association with beneficial usage.</title>
        <authorList>
            <person name="Kiyama R."/>
            <person name="Furutani Y."/>
            <person name="Kawaguchi K."/>
            <person name="Nakanishi T."/>
        </authorList>
    </citation>
    <scope>NUCLEOTIDE SEQUENCE [LARGE SCALE GENOMIC DNA]</scope>
</reference>
<comment type="caution">
    <text evidence="3">The sequence shown here is derived from an EMBL/GenBank/DDBJ whole genome shotgun (WGS) entry which is preliminary data.</text>
</comment>
<feature type="region of interest" description="Disordered" evidence="1">
    <location>
        <begin position="560"/>
        <end position="588"/>
    </location>
</feature>
<evidence type="ECO:0000313" key="4">
    <source>
        <dbReference type="Proteomes" id="UP000287166"/>
    </source>
</evidence>
<dbReference type="AlphaFoldDB" id="A0A401GET3"/>
<feature type="compositionally biased region" description="Low complexity" evidence="1">
    <location>
        <begin position="847"/>
        <end position="864"/>
    </location>
</feature>
<keyword evidence="2" id="KW-0812">Transmembrane</keyword>
<feature type="region of interest" description="Disordered" evidence="1">
    <location>
        <begin position="179"/>
        <end position="203"/>
    </location>
</feature>
<protein>
    <submittedName>
        <fullName evidence="3">Uncharacterized protein</fullName>
    </submittedName>
</protein>
<dbReference type="STRING" id="139825.A0A401GET3"/>
<sequence>MADPVFSVTIDDTSPTIQYAPFPDTFTVPALLSGWNPYYTNSGFATDPGPSSNASITDVGNGTSLHLTACDGAALAISWNGTAITLYGTLILNASTSSAQPLTYSIALDGTPTTNYVSSLSTPATVSSASADVLAGFASLEDAFHEVVLTVHNPSAQGQGQNMVAFDRAVVWMDASGSVHSTPSSSTTVPPSSSITAPPSSTTSVPDSVVAYLGQWSYAPGLLPDSPDIAFHTSTNVGDSARVIFSGTAVTLSGLTTPSSGSYNITLDNITSTFSARASFTASSPTLLFFASDLDPTATHVLDIANAGPITETDSGTLLVVLAGGANVTMSAPASPSAATPVGATSVSASSGLPRGTVAAIAVGATLAFVALLGLLGGALYWRRRAARRKRDLIVHPRVRRSLADRLGFLAPSRMRGASAGPDEVGMREKGKGRMVDVGVLDISSQQARNADEEYDKYEIVERDAEGIPQRFGMHATQKSDGSFSIELPELSPESYLPKSSLPSTAHPLPSDESFSTVRFKSPSPTNPRSPRPRGPREMHGRDSSRGILLSNIVSPASEAEAEAVEGLPPLRVEFAEGQERPERAGRDRYISAGAISLPQSLRQALARSAEVLRSLETDREEGMSSGKPSAFSSFLSLSSSNSSSNRSRSNRQSASTRSSRSRRNTGSEQSARSVPPLPDTRTSLGISMTIGDGPTTSRPSLTPQISLQTVPLPEPLTIPPDSPHEPRQPESHSAGLLPSPTDSIPLTVSDIHFRHSTYSSSSIGTESRRTSGVRNSGSHRPPHPPLPSVPASPTAPVHSRTQSQVRPYIVQRLMGLPADGSASSTPIGNPTSTMTPQTSHPGGRAGTSSMPTSSSFGQSSTFGFGRGRPR</sequence>
<keyword evidence="2" id="KW-1133">Transmembrane helix</keyword>
<proteinExistence type="predicted"/>
<dbReference type="RefSeq" id="XP_027611526.1">
    <property type="nucleotide sequence ID" value="XM_027755725.1"/>
</dbReference>
<feature type="transmembrane region" description="Helical" evidence="2">
    <location>
        <begin position="358"/>
        <end position="382"/>
    </location>
</feature>
<organism evidence="3 4">
    <name type="scientific">Sparassis crispa</name>
    <dbReference type="NCBI Taxonomy" id="139825"/>
    <lineage>
        <taxon>Eukaryota</taxon>
        <taxon>Fungi</taxon>
        <taxon>Dikarya</taxon>
        <taxon>Basidiomycota</taxon>
        <taxon>Agaricomycotina</taxon>
        <taxon>Agaricomycetes</taxon>
        <taxon>Polyporales</taxon>
        <taxon>Sparassidaceae</taxon>
        <taxon>Sparassis</taxon>
    </lineage>
</organism>
<feature type="region of interest" description="Disordered" evidence="1">
    <location>
        <begin position="617"/>
        <end position="871"/>
    </location>
</feature>